<protein>
    <submittedName>
        <fullName evidence="2">Uncharacterized protein</fullName>
    </submittedName>
</protein>
<reference evidence="2" key="2">
    <citation type="submission" date="2021-04" db="EMBL/GenBank/DDBJ databases">
        <authorList>
            <person name="Gilroy R."/>
        </authorList>
    </citation>
    <scope>NUCLEOTIDE SEQUENCE</scope>
    <source>
        <strain evidence="2">CHK179-7159</strain>
    </source>
</reference>
<name>A0A9D2I591_9FIRM</name>
<evidence type="ECO:0000313" key="3">
    <source>
        <dbReference type="Proteomes" id="UP000886858"/>
    </source>
</evidence>
<reference evidence="2" key="1">
    <citation type="journal article" date="2021" name="PeerJ">
        <title>Extensive microbial diversity within the chicken gut microbiome revealed by metagenomics and culture.</title>
        <authorList>
            <person name="Gilroy R."/>
            <person name="Ravi A."/>
            <person name="Getino M."/>
            <person name="Pursley I."/>
            <person name="Horton D.L."/>
            <person name="Alikhan N.F."/>
            <person name="Baker D."/>
            <person name="Gharbi K."/>
            <person name="Hall N."/>
            <person name="Watson M."/>
            <person name="Adriaenssens E.M."/>
            <person name="Foster-Nyarko E."/>
            <person name="Jarju S."/>
            <person name="Secka A."/>
            <person name="Antonio M."/>
            <person name="Oren A."/>
            <person name="Chaudhuri R.R."/>
            <person name="La Ragione R."/>
            <person name="Hildebrand F."/>
            <person name="Pallen M.J."/>
        </authorList>
    </citation>
    <scope>NUCLEOTIDE SEQUENCE</scope>
    <source>
        <strain evidence="2">CHK179-7159</strain>
    </source>
</reference>
<dbReference type="AlphaFoldDB" id="A0A9D2I591"/>
<comment type="caution">
    <text evidence="2">The sequence shown here is derived from an EMBL/GenBank/DDBJ whole genome shotgun (WGS) entry which is preliminary data.</text>
</comment>
<accession>A0A9D2I591</accession>
<feature type="transmembrane region" description="Helical" evidence="1">
    <location>
        <begin position="49"/>
        <end position="68"/>
    </location>
</feature>
<dbReference type="EMBL" id="DWYY01000036">
    <property type="protein sequence ID" value="HJA92094.1"/>
    <property type="molecule type" value="Genomic_DNA"/>
</dbReference>
<dbReference type="Proteomes" id="UP000886858">
    <property type="component" value="Unassembled WGS sequence"/>
</dbReference>
<keyword evidence="1" id="KW-1133">Transmembrane helix</keyword>
<evidence type="ECO:0000256" key="1">
    <source>
        <dbReference type="SAM" id="Phobius"/>
    </source>
</evidence>
<proteinExistence type="predicted"/>
<gene>
    <name evidence="2" type="ORF">H9717_03060</name>
</gene>
<organism evidence="2 3">
    <name type="scientific">Candidatus Eisenbergiella merdipullorum</name>
    <dbReference type="NCBI Taxonomy" id="2838553"/>
    <lineage>
        <taxon>Bacteria</taxon>
        <taxon>Bacillati</taxon>
        <taxon>Bacillota</taxon>
        <taxon>Clostridia</taxon>
        <taxon>Lachnospirales</taxon>
        <taxon>Lachnospiraceae</taxon>
        <taxon>Eisenbergiella</taxon>
    </lineage>
</organism>
<sequence length="102" mass="11592">MEDKRFEDVNNWDDVAKLLADMAMENSKDSKSMARTAVEQAKHNVRRWFIAWLFTLAALVGTNAAWLYTWQTYEYVSQDGNGINTINTGNQGDVTNEPDGND</sequence>
<keyword evidence="1" id="KW-0812">Transmembrane</keyword>
<evidence type="ECO:0000313" key="2">
    <source>
        <dbReference type="EMBL" id="HJA92094.1"/>
    </source>
</evidence>
<keyword evidence="1" id="KW-0472">Membrane</keyword>